<accession>A0A8J8NNV8</accession>
<organism evidence="1 2">
    <name type="scientific">Halteria grandinella</name>
    <dbReference type="NCBI Taxonomy" id="5974"/>
    <lineage>
        <taxon>Eukaryota</taxon>
        <taxon>Sar</taxon>
        <taxon>Alveolata</taxon>
        <taxon>Ciliophora</taxon>
        <taxon>Intramacronucleata</taxon>
        <taxon>Spirotrichea</taxon>
        <taxon>Stichotrichia</taxon>
        <taxon>Sporadotrichida</taxon>
        <taxon>Halteriidae</taxon>
        <taxon>Halteria</taxon>
    </lineage>
</organism>
<comment type="caution">
    <text evidence="1">The sequence shown here is derived from an EMBL/GenBank/DDBJ whole genome shotgun (WGS) entry which is preliminary data.</text>
</comment>
<sequence>MEALLMKANLIRTYLMVRGVQHGLRVDNVNSANLKIIHLMERLYSWEMGTYLRGIAFMGKEKDMGWRQSVLITSIKDFGIIMKSMAMDNCKQGAAFLKERQKWARSMDSGYFGLLKTPLSIAGTRMISCMVLVFKDKQTSILNSIVLMESAYTITALKTTRNT</sequence>
<keyword evidence="2" id="KW-1185">Reference proteome</keyword>
<evidence type="ECO:0000313" key="1">
    <source>
        <dbReference type="EMBL" id="TNV77546.1"/>
    </source>
</evidence>
<gene>
    <name evidence="1" type="ORF">FGO68_gene11310</name>
</gene>
<protein>
    <submittedName>
        <fullName evidence="1">Uncharacterized protein</fullName>
    </submittedName>
</protein>
<reference evidence="1" key="1">
    <citation type="submission" date="2019-06" db="EMBL/GenBank/DDBJ databases">
        <authorList>
            <person name="Zheng W."/>
        </authorList>
    </citation>
    <scope>NUCLEOTIDE SEQUENCE</scope>
    <source>
        <strain evidence="1">QDHG01</strain>
    </source>
</reference>
<name>A0A8J8NNV8_HALGN</name>
<proteinExistence type="predicted"/>
<evidence type="ECO:0000313" key="2">
    <source>
        <dbReference type="Proteomes" id="UP000785679"/>
    </source>
</evidence>
<dbReference type="AlphaFoldDB" id="A0A8J8NNV8"/>
<dbReference type="EMBL" id="RRYP01011732">
    <property type="protein sequence ID" value="TNV77546.1"/>
    <property type="molecule type" value="Genomic_DNA"/>
</dbReference>
<dbReference type="Proteomes" id="UP000785679">
    <property type="component" value="Unassembled WGS sequence"/>
</dbReference>